<dbReference type="Pfam" id="PF14737">
    <property type="entry name" value="DUF4470"/>
    <property type="match status" value="1"/>
</dbReference>
<dbReference type="Pfam" id="PF01753">
    <property type="entry name" value="zf-MYND"/>
    <property type="match status" value="2"/>
</dbReference>
<organism evidence="1 2">
    <name type="scientific">Paramuricea clavata</name>
    <name type="common">Red gorgonian</name>
    <name type="synonym">Violescent sea-whip</name>
    <dbReference type="NCBI Taxonomy" id="317549"/>
    <lineage>
        <taxon>Eukaryota</taxon>
        <taxon>Metazoa</taxon>
        <taxon>Cnidaria</taxon>
        <taxon>Anthozoa</taxon>
        <taxon>Octocorallia</taxon>
        <taxon>Malacalcyonacea</taxon>
        <taxon>Plexauridae</taxon>
        <taxon>Paramuricea</taxon>
    </lineage>
</organism>
<evidence type="ECO:0000313" key="2">
    <source>
        <dbReference type="Proteomes" id="UP001152795"/>
    </source>
</evidence>
<protein>
    <submittedName>
        <fullName evidence="1">Uncharacterized protein</fullName>
    </submittedName>
</protein>
<dbReference type="AlphaFoldDB" id="A0A6S7ISE6"/>
<proteinExistence type="predicted"/>
<gene>
    <name evidence="1" type="ORF">PACLA_8A046645</name>
</gene>
<sequence>MPRFSECWRCGKPSATVICRSCDVAKYCSNNCKENDIARHNDAECRPASIVDTCSSCRKTGSLLQKCTGCYRAFYCDPTCQKNHRHEHKVECKRTVEKIKTLAGSLDLYFPPNFARGCIVHYYWGNVPAYDYLNLSENEGVDYNSTMNLLVLGVGDLRNVVMTCASLPETFTSKVKFTLNDSDRCVLARLVLLLYMMIKCKFVANVGVQGRSKVN</sequence>
<dbReference type="SUPFAM" id="SSF144232">
    <property type="entry name" value="HIT/MYND zinc finger-like"/>
    <property type="match status" value="2"/>
</dbReference>
<dbReference type="Gene3D" id="6.10.140.2220">
    <property type="match status" value="2"/>
</dbReference>
<reference evidence="1" key="1">
    <citation type="submission" date="2020-04" db="EMBL/GenBank/DDBJ databases">
        <authorList>
            <person name="Alioto T."/>
            <person name="Alioto T."/>
            <person name="Gomez Garrido J."/>
        </authorList>
    </citation>
    <scope>NUCLEOTIDE SEQUENCE</scope>
    <source>
        <strain evidence="1">A484AB</strain>
    </source>
</reference>
<dbReference type="Proteomes" id="UP001152795">
    <property type="component" value="Unassembled WGS sequence"/>
</dbReference>
<accession>A0A6S7ISE6</accession>
<dbReference type="PROSITE" id="PS01360">
    <property type="entry name" value="ZF_MYND_1"/>
    <property type="match status" value="2"/>
</dbReference>
<dbReference type="InterPro" id="IPR027974">
    <property type="entry name" value="DUF4470"/>
</dbReference>
<name>A0A6S7ISE6_PARCT</name>
<dbReference type="InterPro" id="IPR002893">
    <property type="entry name" value="Znf_MYND"/>
</dbReference>
<dbReference type="EMBL" id="CACRXK020011110">
    <property type="protein sequence ID" value="CAB4020757.1"/>
    <property type="molecule type" value="Genomic_DNA"/>
</dbReference>
<evidence type="ECO:0000313" key="1">
    <source>
        <dbReference type="EMBL" id="CAB4020757.1"/>
    </source>
</evidence>
<dbReference type="PROSITE" id="PS50865">
    <property type="entry name" value="ZF_MYND_2"/>
    <property type="match status" value="2"/>
</dbReference>
<dbReference type="OrthoDB" id="5989691at2759"/>
<comment type="caution">
    <text evidence="1">The sequence shown here is derived from an EMBL/GenBank/DDBJ whole genome shotgun (WGS) entry which is preliminary data.</text>
</comment>
<keyword evidence="2" id="KW-1185">Reference proteome</keyword>